<dbReference type="NCBIfam" id="TIGR00426">
    <property type="entry name" value="competence protein ComEA helix-hairpin-helix repeat region"/>
    <property type="match status" value="1"/>
</dbReference>
<dbReference type="Proteomes" id="UP000664417">
    <property type="component" value="Unassembled WGS sequence"/>
</dbReference>
<dbReference type="InterPro" id="IPR004509">
    <property type="entry name" value="Competence_ComEA_HhH"/>
</dbReference>
<dbReference type="PANTHER" id="PTHR21180">
    <property type="entry name" value="ENDONUCLEASE/EXONUCLEASE/PHOSPHATASE FAMILY DOMAIN-CONTAINING PROTEIN 1"/>
    <property type="match status" value="1"/>
</dbReference>
<dbReference type="Pfam" id="PF12836">
    <property type="entry name" value="HHH_3"/>
    <property type="match status" value="1"/>
</dbReference>
<dbReference type="InterPro" id="IPR003583">
    <property type="entry name" value="Hlx-hairpin-Hlx_DNA-bd_motif"/>
</dbReference>
<dbReference type="InterPro" id="IPR010994">
    <property type="entry name" value="RuvA_2-like"/>
</dbReference>
<organism evidence="2 3">
    <name type="scientific">Acanthopleuribacter pedis</name>
    <dbReference type="NCBI Taxonomy" id="442870"/>
    <lineage>
        <taxon>Bacteria</taxon>
        <taxon>Pseudomonadati</taxon>
        <taxon>Acidobacteriota</taxon>
        <taxon>Holophagae</taxon>
        <taxon>Acanthopleuribacterales</taxon>
        <taxon>Acanthopleuribacteraceae</taxon>
        <taxon>Acanthopleuribacter</taxon>
    </lineage>
</organism>
<dbReference type="GO" id="GO:0015627">
    <property type="term" value="C:type II protein secretion system complex"/>
    <property type="evidence" value="ECO:0007669"/>
    <property type="project" value="TreeGrafter"/>
</dbReference>
<keyword evidence="3" id="KW-1185">Reference proteome</keyword>
<evidence type="ECO:0000313" key="3">
    <source>
        <dbReference type="Proteomes" id="UP000664417"/>
    </source>
</evidence>
<dbReference type="InterPro" id="IPR051675">
    <property type="entry name" value="Endo/Exo/Phosphatase_dom_1"/>
</dbReference>
<feature type="domain" description="Helix-hairpin-helix DNA-binding motif class 1" evidence="1">
    <location>
        <begin position="99"/>
        <end position="118"/>
    </location>
</feature>
<dbReference type="SUPFAM" id="SSF47781">
    <property type="entry name" value="RuvA domain 2-like"/>
    <property type="match status" value="1"/>
</dbReference>
<dbReference type="PANTHER" id="PTHR21180:SF32">
    <property type="entry name" value="ENDONUCLEASE_EXONUCLEASE_PHOSPHATASE FAMILY DOMAIN-CONTAINING PROTEIN 1"/>
    <property type="match status" value="1"/>
</dbReference>
<name>A0A8J7PYJ7_9BACT</name>
<dbReference type="SMART" id="SM00278">
    <property type="entry name" value="HhH1"/>
    <property type="match status" value="2"/>
</dbReference>
<dbReference type="GO" id="GO:0003677">
    <property type="term" value="F:DNA binding"/>
    <property type="evidence" value="ECO:0007669"/>
    <property type="project" value="InterPro"/>
</dbReference>
<feature type="domain" description="Helix-hairpin-helix DNA-binding motif class 1" evidence="1">
    <location>
        <begin position="69"/>
        <end position="88"/>
    </location>
</feature>
<comment type="caution">
    <text evidence="2">The sequence shown here is derived from an EMBL/GenBank/DDBJ whole genome shotgun (WGS) entry which is preliminary data.</text>
</comment>
<dbReference type="GO" id="GO:0015628">
    <property type="term" value="P:protein secretion by the type II secretion system"/>
    <property type="evidence" value="ECO:0007669"/>
    <property type="project" value="TreeGrafter"/>
</dbReference>
<dbReference type="Gene3D" id="1.10.150.320">
    <property type="entry name" value="Photosystem II 12 kDa extrinsic protein"/>
    <property type="match status" value="1"/>
</dbReference>
<accession>A0A8J7PYJ7</accession>
<proteinExistence type="predicted"/>
<gene>
    <name evidence="2" type="ORF">J3U88_00920</name>
</gene>
<dbReference type="EMBL" id="JAFREP010000001">
    <property type="protein sequence ID" value="MBO1317002.1"/>
    <property type="molecule type" value="Genomic_DNA"/>
</dbReference>
<evidence type="ECO:0000259" key="1">
    <source>
        <dbReference type="SMART" id="SM00278"/>
    </source>
</evidence>
<dbReference type="AlphaFoldDB" id="A0A8J7PYJ7"/>
<protein>
    <submittedName>
        <fullName evidence="2">Helix-hairpin-helix domain-containing protein</fullName>
    </submittedName>
</protein>
<reference evidence="2" key="1">
    <citation type="submission" date="2021-03" db="EMBL/GenBank/DDBJ databases">
        <authorList>
            <person name="Wang G."/>
        </authorList>
    </citation>
    <scope>NUCLEOTIDE SEQUENCE</scope>
    <source>
        <strain evidence="2">KCTC 12899</strain>
    </source>
</reference>
<evidence type="ECO:0000313" key="2">
    <source>
        <dbReference type="EMBL" id="MBO1317002.1"/>
    </source>
</evidence>
<dbReference type="RefSeq" id="WP_207856238.1">
    <property type="nucleotide sequence ID" value="NZ_JAFREP010000001.1"/>
</dbReference>
<sequence length="121" mass="13074">MLSILKHGSRAQGAWTRFAMMVSLVLMTAVGMAADGKKAGGTDVKPPETAQKQVAPAQALVNINTANLGELQKLPRVGVKTAQRIIDFRAENGKFQTVEELMNVKGIGEKTFDRLKPLITI</sequence>
<dbReference type="GO" id="GO:0006281">
    <property type="term" value="P:DNA repair"/>
    <property type="evidence" value="ECO:0007669"/>
    <property type="project" value="InterPro"/>
</dbReference>